<evidence type="ECO:0000256" key="1">
    <source>
        <dbReference type="SAM" id="Phobius"/>
    </source>
</evidence>
<evidence type="ECO:0000313" key="2">
    <source>
        <dbReference type="EMBL" id="AZI21458.1"/>
    </source>
</evidence>
<keyword evidence="1" id="KW-0812">Transmembrane</keyword>
<protein>
    <submittedName>
        <fullName evidence="2">Uncharacterized protein</fullName>
    </submittedName>
</protein>
<gene>
    <name evidence="2" type="ORF">EIH08_08940</name>
</gene>
<name>A0A3G8WMG2_9FLAO</name>
<organism evidence="2 3">
    <name type="scientific">Chryseobacterium taklimakanense</name>
    <dbReference type="NCBI Taxonomy" id="536441"/>
    <lineage>
        <taxon>Bacteria</taxon>
        <taxon>Pseudomonadati</taxon>
        <taxon>Bacteroidota</taxon>
        <taxon>Flavobacteriia</taxon>
        <taxon>Flavobacteriales</taxon>
        <taxon>Weeksellaceae</taxon>
        <taxon>Chryseobacterium group</taxon>
        <taxon>Chryseobacterium</taxon>
    </lineage>
</organism>
<sequence length="67" mass="7797">MEAGQPRFWQYLVAAGILVVIVLKVYFPQLLFSSCRPKMLCRQTCRHNFEVNLICLKSAKYDCQSQI</sequence>
<dbReference type="PROSITE" id="PS51257">
    <property type="entry name" value="PROKAR_LIPOPROTEIN"/>
    <property type="match status" value="1"/>
</dbReference>
<proteinExistence type="predicted"/>
<dbReference type="Pfam" id="PF07204">
    <property type="entry name" value="Orthoreo_P10"/>
    <property type="match status" value="1"/>
</dbReference>
<accession>A0A3G8WMG2</accession>
<dbReference type="Proteomes" id="UP000282297">
    <property type="component" value="Chromosome"/>
</dbReference>
<reference evidence="3" key="1">
    <citation type="submission" date="2018-11" db="EMBL/GenBank/DDBJ databases">
        <title>Proposal to divide the Flavobacteriaceae and reorganize its genera based on Amino Acid Identity values calculated from whole genome sequences.</title>
        <authorList>
            <person name="Nicholson A.C."/>
            <person name="Gulvik C.A."/>
            <person name="Whitney A.M."/>
            <person name="Humrighouse B.W."/>
            <person name="Bell M."/>
            <person name="Holmes B."/>
            <person name="Steigerwalt A.B."/>
            <person name="Villarma A."/>
            <person name="Sheth M."/>
            <person name="Batra D."/>
            <person name="Pryor J."/>
            <person name="Bernardet J.-F."/>
            <person name="Hugo C."/>
            <person name="Kampfer P."/>
            <person name="Newman J.D."/>
            <person name="McQuiston J.R."/>
        </authorList>
    </citation>
    <scope>NUCLEOTIDE SEQUENCE [LARGE SCALE GENOMIC DNA]</scope>
    <source>
        <strain evidence="3">H4753</strain>
    </source>
</reference>
<dbReference type="EMBL" id="CP034171">
    <property type="protein sequence ID" value="AZI21458.1"/>
    <property type="molecule type" value="Genomic_DNA"/>
</dbReference>
<dbReference type="AlphaFoldDB" id="A0A3G8WMG2"/>
<evidence type="ECO:0000313" key="3">
    <source>
        <dbReference type="Proteomes" id="UP000282297"/>
    </source>
</evidence>
<keyword evidence="1" id="KW-1133">Transmembrane helix</keyword>
<keyword evidence="1" id="KW-0472">Membrane</keyword>
<dbReference type="InterPro" id="IPR009854">
    <property type="entry name" value="Orthoreo_P10"/>
</dbReference>
<feature type="transmembrane region" description="Helical" evidence="1">
    <location>
        <begin position="12"/>
        <end position="32"/>
    </location>
</feature>